<feature type="transmembrane region" description="Helical" evidence="1">
    <location>
        <begin position="129"/>
        <end position="151"/>
    </location>
</feature>
<protein>
    <submittedName>
        <fullName evidence="3">Sporulation integral membrane protein YlbJ</fullName>
    </submittedName>
</protein>
<dbReference type="AlphaFoldDB" id="A0A8J6HZL6"/>
<feature type="transmembrane region" description="Helical" evidence="1">
    <location>
        <begin position="301"/>
        <end position="322"/>
    </location>
</feature>
<evidence type="ECO:0000313" key="4">
    <source>
        <dbReference type="Proteomes" id="UP000657177"/>
    </source>
</evidence>
<dbReference type="NCBIfam" id="TIGR02871">
    <property type="entry name" value="spore_ylbJ"/>
    <property type="match status" value="1"/>
</dbReference>
<reference evidence="3" key="1">
    <citation type="submission" date="2020-06" db="EMBL/GenBank/DDBJ databases">
        <title>Novel chitinolytic bacterium.</title>
        <authorList>
            <person name="Ungkulpasvich U."/>
            <person name="Kosugi A."/>
            <person name="Uke A."/>
        </authorList>
    </citation>
    <scope>NUCLEOTIDE SEQUENCE</scope>
    <source>
        <strain evidence="3">UUS1-1</strain>
    </source>
</reference>
<dbReference type="RefSeq" id="WP_181338488.1">
    <property type="nucleotide sequence ID" value="NZ_JAAKDE010000001.1"/>
</dbReference>
<feature type="transmembrane region" description="Helical" evidence="1">
    <location>
        <begin position="87"/>
        <end position="108"/>
    </location>
</feature>
<dbReference type="Proteomes" id="UP000657177">
    <property type="component" value="Unassembled WGS sequence"/>
</dbReference>
<name>A0A8J6HZL6_9FIRM</name>
<keyword evidence="1" id="KW-0472">Membrane</keyword>
<sequence>MAVVTGMGFSGRKGLFYFTALCFALITLSLAIFPKAGLAAARDGLAIFAEVVLPSLLPFFILSEILLGLGVVHFIGVFLEPLMRPVFNVPGVGAFALSMGLAAGYPMDAVITAKFRRLKLCTRIEGERLLAFTNTADPLFMFGAVAVGMFGYPELGVIIAVTHYLAAFTVGIVFRFYGRKEERSAVQEETAPVNLWERALAEMHKAYREDGRPLGQLLADAVKDSVSTLLMIGGFIVLFAVLYQVMSEVGVLRYILPVVEAGLKIFGLNPELGAAVVKGFFEIDIGTMAAAKTAGALADRLIIASAIIAWSGLSVLGQVMSVVHGTDLRVKPFIIARVLHAVVAGFYTYLALGMVKVPEALPAARTFTGGVISRWMLSGKQLLIITGLLIVAGLFMRFLSGYRLVCRTDQPERQTEEAAGKIVGKKNRL</sequence>
<organism evidence="3 4">
    <name type="scientific">Capillibacterium thermochitinicola</name>
    <dbReference type="NCBI Taxonomy" id="2699427"/>
    <lineage>
        <taxon>Bacteria</taxon>
        <taxon>Bacillati</taxon>
        <taxon>Bacillota</taxon>
        <taxon>Capillibacterium</taxon>
    </lineage>
</organism>
<gene>
    <name evidence="3" type="primary">ylbJ</name>
    <name evidence="3" type="ORF">G5B42_00550</name>
</gene>
<feature type="transmembrane region" description="Helical" evidence="1">
    <location>
        <begin position="15"/>
        <end position="33"/>
    </location>
</feature>
<proteinExistence type="predicted"/>
<keyword evidence="1" id="KW-1133">Transmembrane helix</keyword>
<dbReference type="Pfam" id="PF07670">
    <property type="entry name" value="Gate"/>
    <property type="match status" value="1"/>
</dbReference>
<feature type="domain" description="Nucleoside transporter/FeoB GTPase Gate" evidence="2">
    <location>
        <begin position="51"/>
        <end position="151"/>
    </location>
</feature>
<evidence type="ECO:0000256" key="1">
    <source>
        <dbReference type="SAM" id="Phobius"/>
    </source>
</evidence>
<feature type="transmembrane region" description="Helical" evidence="1">
    <location>
        <begin position="45"/>
        <end position="75"/>
    </location>
</feature>
<feature type="transmembrane region" description="Helical" evidence="1">
    <location>
        <begin position="157"/>
        <end position="177"/>
    </location>
</feature>
<dbReference type="InterPro" id="IPR014226">
    <property type="entry name" value="Spore_IM_YlbJ"/>
</dbReference>
<dbReference type="EMBL" id="JAAKDE010000001">
    <property type="protein sequence ID" value="MBA2132054.1"/>
    <property type="molecule type" value="Genomic_DNA"/>
</dbReference>
<feature type="transmembrane region" description="Helical" evidence="1">
    <location>
        <begin position="334"/>
        <end position="352"/>
    </location>
</feature>
<evidence type="ECO:0000313" key="3">
    <source>
        <dbReference type="EMBL" id="MBA2132054.1"/>
    </source>
</evidence>
<comment type="caution">
    <text evidence="3">The sequence shown here is derived from an EMBL/GenBank/DDBJ whole genome shotgun (WGS) entry which is preliminary data.</text>
</comment>
<accession>A0A8J6HZL6</accession>
<feature type="transmembrane region" description="Helical" evidence="1">
    <location>
        <begin position="382"/>
        <end position="399"/>
    </location>
</feature>
<keyword evidence="1" id="KW-0812">Transmembrane</keyword>
<dbReference type="InterPro" id="IPR011642">
    <property type="entry name" value="Gate_dom"/>
</dbReference>
<feature type="transmembrane region" description="Helical" evidence="1">
    <location>
        <begin position="226"/>
        <end position="246"/>
    </location>
</feature>
<keyword evidence="4" id="KW-1185">Reference proteome</keyword>
<evidence type="ECO:0000259" key="2">
    <source>
        <dbReference type="Pfam" id="PF07670"/>
    </source>
</evidence>